<comment type="caution">
    <text evidence="1">The sequence shown here is derived from an EMBL/GenBank/DDBJ whole genome shotgun (WGS) entry which is preliminary data.</text>
</comment>
<evidence type="ECO:0000313" key="1">
    <source>
        <dbReference type="EMBL" id="GCA64447.1"/>
    </source>
</evidence>
<dbReference type="EMBL" id="BDIP01007255">
    <property type="protein sequence ID" value="GCA64447.1"/>
    <property type="molecule type" value="Genomic_DNA"/>
</dbReference>
<accession>A0A391NTL9</accession>
<protein>
    <submittedName>
        <fullName evidence="1">Uncharacterized protein</fullName>
    </submittedName>
</protein>
<evidence type="ECO:0000313" key="2">
    <source>
        <dbReference type="Proteomes" id="UP000265618"/>
    </source>
</evidence>
<gene>
    <name evidence="1" type="ORF">KIPB_014289</name>
</gene>
<feature type="non-terminal residue" evidence="1">
    <location>
        <position position="17"/>
    </location>
</feature>
<name>A0A391NTL9_9EUKA</name>
<dbReference type="Proteomes" id="UP000265618">
    <property type="component" value="Unassembled WGS sequence"/>
</dbReference>
<keyword evidence="2" id="KW-1185">Reference proteome</keyword>
<organism evidence="1 2">
    <name type="scientific">Kipferlia bialata</name>
    <dbReference type="NCBI Taxonomy" id="797122"/>
    <lineage>
        <taxon>Eukaryota</taxon>
        <taxon>Metamonada</taxon>
        <taxon>Carpediemonas-like organisms</taxon>
        <taxon>Kipferlia</taxon>
    </lineage>
</organism>
<reference evidence="1 2" key="1">
    <citation type="journal article" date="2018" name="PLoS ONE">
        <title>The draft genome of Kipferlia bialata reveals reductive genome evolution in fornicate parasites.</title>
        <authorList>
            <person name="Tanifuji G."/>
            <person name="Takabayashi S."/>
            <person name="Kume K."/>
            <person name="Takagi M."/>
            <person name="Nakayama T."/>
            <person name="Kamikawa R."/>
            <person name="Inagaki Y."/>
            <person name="Hashimoto T."/>
        </authorList>
    </citation>
    <scope>NUCLEOTIDE SEQUENCE [LARGE SCALE GENOMIC DNA]</scope>
    <source>
        <strain evidence="1">NY0173</strain>
    </source>
</reference>
<dbReference type="AlphaFoldDB" id="A0A391NTL9"/>
<proteinExistence type="predicted"/>
<sequence length="17" mass="1943">MEDAVKTLIAQHPVLMF</sequence>